<gene>
    <name evidence="2" type="ORF">LALA0_S03e08394g</name>
</gene>
<dbReference type="SUPFAM" id="SSF51735">
    <property type="entry name" value="NAD(P)-binding Rossmann-fold domains"/>
    <property type="match status" value="1"/>
</dbReference>
<dbReference type="HOGENOM" id="CLU_112567_1_1_1"/>
<evidence type="ECO:0000313" key="2">
    <source>
        <dbReference type="EMBL" id="CEP61680.1"/>
    </source>
</evidence>
<accession>A0A0C7N8D7</accession>
<feature type="domain" description="CoA-binding" evidence="1">
    <location>
        <begin position="16"/>
        <end position="155"/>
    </location>
</feature>
<dbReference type="PANTHER" id="PTHR33303">
    <property type="entry name" value="CYTOPLASMIC PROTEIN-RELATED"/>
    <property type="match status" value="1"/>
</dbReference>
<dbReference type="InterPro" id="IPR003781">
    <property type="entry name" value="CoA-bd"/>
</dbReference>
<evidence type="ECO:0000259" key="1">
    <source>
        <dbReference type="Pfam" id="PF13380"/>
    </source>
</evidence>
<dbReference type="Gene3D" id="3.40.50.720">
    <property type="entry name" value="NAD(P)-binding Rossmann-like Domain"/>
    <property type="match status" value="1"/>
</dbReference>
<dbReference type="RefSeq" id="XP_022627914.1">
    <property type="nucleotide sequence ID" value="XM_022773440.1"/>
</dbReference>
<sequence length="169" mass="18960">MVKQQLSAFFGPNRLYFVCGKVYQDLSYANRVVHWFVQHELPVFPITPSGGVVDLSTDSSTQNRTKLQNLSVFGSIAEGLAQYPAQKNIDGASVCFVTPPPVTLSILQQLEKESFTVQSVWFQPGSWDGKCIEWAQQRLHIDPAKVINDCILVNGYSYYTKSELPLNAR</sequence>
<dbReference type="Proteomes" id="UP000054304">
    <property type="component" value="Unassembled WGS sequence"/>
</dbReference>
<dbReference type="PANTHER" id="PTHR33303:SF2">
    <property type="entry name" value="COA-BINDING DOMAIN-CONTAINING PROTEIN"/>
    <property type="match status" value="1"/>
</dbReference>
<dbReference type="AlphaFoldDB" id="A0A0C7N8D7"/>
<dbReference type="InterPro" id="IPR036291">
    <property type="entry name" value="NAD(P)-bd_dom_sf"/>
</dbReference>
<protein>
    <submittedName>
        <fullName evidence="2">LALA0S03e08394g1_1</fullName>
    </submittedName>
</protein>
<reference evidence="2 3" key="1">
    <citation type="submission" date="2014-12" db="EMBL/GenBank/DDBJ databases">
        <authorList>
            <person name="Neuveglise Cecile"/>
        </authorList>
    </citation>
    <scope>NUCLEOTIDE SEQUENCE [LARGE SCALE GENOMIC DNA]</scope>
    <source>
        <strain evidence="2 3">CBS 12615</strain>
    </source>
</reference>
<dbReference type="STRING" id="1245769.A0A0C7N8D7"/>
<proteinExistence type="predicted"/>
<evidence type="ECO:0000313" key="3">
    <source>
        <dbReference type="Proteomes" id="UP000054304"/>
    </source>
</evidence>
<dbReference type="OrthoDB" id="5138418at2759"/>
<dbReference type="GeneID" id="34685112"/>
<organism evidence="2 3">
    <name type="scientific">Lachancea lanzarotensis</name>
    <dbReference type="NCBI Taxonomy" id="1245769"/>
    <lineage>
        <taxon>Eukaryota</taxon>
        <taxon>Fungi</taxon>
        <taxon>Dikarya</taxon>
        <taxon>Ascomycota</taxon>
        <taxon>Saccharomycotina</taxon>
        <taxon>Saccharomycetes</taxon>
        <taxon>Saccharomycetales</taxon>
        <taxon>Saccharomycetaceae</taxon>
        <taxon>Lachancea</taxon>
    </lineage>
</organism>
<dbReference type="Pfam" id="PF13380">
    <property type="entry name" value="CoA_binding_2"/>
    <property type="match status" value="1"/>
</dbReference>
<dbReference type="EMBL" id="LN736362">
    <property type="protein sequence ID" value="CEP61680.1"/>
    <property type="molecule type" value="Genomic_DNA"/>
</dbReference>
<name>A0A0C7N8D7_9SACH</name>
<keyword evidence="3" id="KW-1185">Reference proteome</keyword>